<dbReference type="PANTHER" id="PTHR34305:SF1">
    <property type="entry name" value="SWIM-TYPE DOMAIN-CONTAINING PROTEIN"/>
    <property type="match status" value="1"/>
</dbReference>
<gene>
    <name evidence="2" type="ORF">CPB83DRAFT_778174</name>
</gene>
<sequence length="821" mass="92728">MLSDSGEAYLVFLEAIHLGECAFYQLDQSLFVANGWNIRKSEAVRQGWCHLQRTDIGTMSSVVCMCREFTNGDQCFHQRFLLDYGEQEFPIERNMQDVQNITILFSRTWDTLLEDSFINHFSVANSSSHNTVKNRVVVEYSGDNRGGGNWTCVKEPSANSCEHIKHPKQTLRRLFDGHLPPGDATASNEVIDVVFDRTEINTLAKSVAGVSTSVTHKPLPPPVWAQIAADGRRAAVPVVRSPPALIKLDQSAACSCRRDGSKYSNAIRIEKRSSVVYNLLEAHQITTEVQKCPVCPHGYIGPDGTDLGLFNYNNRSWFTIAILDDYTAHFTKSETPFVSWVASTACRYQTCSSAMPFVKEKLFRAAWFAYARLLQLDRDMSCSRCGPTPNVTIWDGVTLSFSQKNILPTLRPPTTVNESSESKPAIKPEATLQLIAERAVRREIVTILQGPTLQLPKASHSPDASKPTTEMTNMMQRIQMIPPVIPKLCEIDGSLADAFDKWFGFGVLFSWKPVQAPHQELFLQLAAEESAVQFINERALHNLKQFLQHPLRHHTSLLRLCPAISKVVNIDFESFGSPSKETFEVLKWIYVRSALILGRLKKYGFPEISPALSWRDDWRKTGACYGMPQVRNRPRYPGIPRENSADLGGIDLRGEGCQKFYLTYSENRKTGGLMVVWCPHSVCYGFHIIPRSEGRNDVFSAIFTRWKKAPEVVIYDFACALQPYCMLREPEFFANTLFVIDAFHAKGHTKCGRASFLTNYLETNPDLILVNSSAGESGNSGIRRIRKSVSYMSQDRAILYTRVFLSIWNRQRIRKMEGLSH</sequence>
<dbReference type="Pfam" id="PF18717">
    <property type="entry name" value="CxC4"/>
    <property type="match status" value="1"/>
</dbReference>
<evidence type="ECO:0000259" key="1">
    <source>
        <dbReference type="Pfam" id="PF18717"/>
    </source>
</evidence>
<dbReference type="EMBL" id="MU157993">
    <property type="protein sequence ID" value="KAF9521754.1"/>
    <property type="molecule type" value="Genomic_DNA"/>
</dbReference>
<reference evidence="2" key="1">
    <citation type="submission" date="2020-11" db="EMBL/GenBank/DDBJ databases">
        <authorList>
            <consortium name="DOE Joint Genome Institute"/>
            <person name="Ahrendt S."/>
            <person name="Riley R."/>
            <person name="Andreopoulos W."/>
            <person name="Labutti K."/>
            <person name="Pangilinan J."/>
            <person name="Ruiz-Duenas F.J."/>
            <person name="Barrasa J.M."/>
            <person name="Sanchez-Garcia M."/>
            <person name="Camarero S."/>
            <person name="Miyauchi S."/>
            <person name="Serrano A."/>
            <person name="Linde D."/>
            <person name="Babiker R."/>
            <person name="Drula E."/>
            <person name="Ayuso-Fernandez I."/>
            <person name="Pacheco R."/>
            <person name="Padilla G."/>
            <person name="Ferreira P."/>
            <person name="Barriuso J."/>
            <person name="Kellner H."/>
            <person name="Castanera R."/>
            <person name="Alfaro M."/>
            <person name="Ramirez L."/>
            <person name="Pisabarro A.G."/>
            <person name="Kuo A."/>
            <person name="Tritt A."/>
            <person name="Lipzen A."/>
            <person name="He G."/>
            <person name="Yan M."/>
            <person name="Ng V."/>
            <person name="Cullen D."/>
            <person name="Martin F."/>
            <person name="Rosso M.-N."/>
            <person name="Henrissat B."/>
            <person name="Hibbett D."/>
            <person name="Martinez A.T."/>
            <person name="Grigoriev I.V."/>
        </authorList>
    </citation>
    <scope>NUCLEOTIDE SEQUENCE</scope>
    <source>
        <strain evidence="2">CBS 506.95</strain>
    </source>
</reference>
<comment type="caution">
    <text evidence="2">The sequence shown here is derived from an EMBL/GenBank/DDBJ whole genome shotgun (WGS) entry which is preliminary data.</text>
</comment>
<accession>A0A9P6E3D1</accession>
<evidence type="ECO:0000313" key="3">
    <source>
        <dbReference type="Proteomes" id="UP000807306"/>
    </source>
</evidence>
<dbReference type="InterPro" id="IPR040648">
    <property type="entry name" value="HMGXB3_CxC4"/>
</dbReference>
<dbReference type="AlphaFoldDB" id="A0A9P6E3D1"/>
<feature type="domain" description="HMG" evidence="1">
    <location>
        <begin position="241"/>
        <end position="370"/>
    </location>
</feature>
<evidence type="ECO:0000313" key="2">
    <source>
        <dbReference type="EMBL" id="KAF9521754.1"/>
    </source>
</evidence>
<dbReference type="Proteomes" id="UP000807306">
    <property type="component" value="Unassembled WGS sequence"/>
</dbReference>
<dbReference type="OrthoDB" id="5598737at2759"/>
<dbReference type="PANTHER" id="PTHR34305">
    <property type="entry name" value="EXPRESSED PROTEIN"/>
    <property type="match status" value="1"/>
</dbReference>
<protein>
    <recommendedName>
        <fullName evidence="1">HMG domain-containing protein</fullName>
    </recommendedName>
</protein>
<organism evidence="2 3">
    <name type="scientific">Crepidotus variabilis</name>
    <dbReference type="NCBI Taxonomy" id="179855"/>
    <lineage>
        <taxon>Eukaryota</taxon>
        <taxon>Fungi</taxon>
        <taxon>Dikarya</taxon>
        <taxon>Basidiomycota</taxon>
        <taxon>Agaricomycotina</taxon>
        <taxon>Agaricomycetes</taxon>
        <taxon>Agaricomycetidae</taxon>
        <taxon>Agaricales</taxon>
        <taxon>Agaricineae</taxon>
        <taxon>Crepidotaceae</taxon>
        <taxon>Crepidotus</taxon>
    </lineage>
</organism>
<proteinExistence type="predicted"/>
<name>A0A9P6E3D1_9AGAR</name>
<keyword evidence="3" id="KW-1185">Reference proteome</keyword>